<dbReference type="GeneID" id="97548187"/>
<evidence type="ECO:0000256" key="2">
    <source>
        <dbReference type="ARBA" id="ARBA00007958"/>
    </source>
</evidence>
<evidence type="ECO:0000256" key="3">
    <source>
        <dbReference type="ARBA" id="ARBA00022723"/>
    </source>
</evidence>
<dbReference type="NCBIfam" id="TIGR01458">
    <property type="entry name" value="HAD-SF-IIA-hyp3"/>
    <property type="match status" value="1"/>
</dbReference>
<accession>A0A2V2N2K1</accession>
<keyword evidence="3" id="KW-0479">Metal-binding</keyword>
<protein>
    <recommendedName>
        <fullName evidence="5">Haloacid dehalogenase-like hydrolase domain-containing protein 2</fullName>
    </recommendedName>
</protein>
<dbReference type="InterPro" id="IPR036412">
    <property type="entry name" value="HAD-like_sf"/>
</dbReference>
<keyword evidence="6" id="KW-0378">Hydrolase</keyword>
<dbReference type="NCBIfam" id="TIGR01460">
    <property type="entry name" value="HAD-SF-IIA"/>
    <property type="match status" value="1"/>
</dbReference>
<dbReference type="OrthoDB" id="25155at2157"/>
<comment type="caution">
    <text evidence="6">The sequence shown here is derived from an EMBL/GenBank/DDBJ whole genome shotgun (WGS) entry which is preliminary data.</text>
</comment>
<keyword evidence="7" id="KW-1185">Reference proteome</keyword>
<dbReference type="InterPro" id="IPR006355">
    <property type="entry name" value="LHPP/HDHD2"/>
</dbReference>
<dbReference type="PANTHER" id="PTHR19288:SF46">
    <property type="entry name" value="HALOACID DEHALOGENASE-LIKE HYDROLASE DOMAIN-CONTAINING PROTEIN 2"/>
    <property type="match status" value="1"/>
</dbReference>
<gene>
    <name evidence="6" type="ORF">DK846_08130</name>
</gene>
<dbReference type="GO" id="GO:0016791">
    <property type="term" value="F:phosphatase activity"/>
    <property type="evidence" value="ECO:0007669"/>
    <property type="project" value="InterPro"/>
</dbReference>
<dbReference type="InterPro" id="IPR006357">
    <property type="entry name" value="HAD-SF_hydro_IIA"/>
</dbReference>
<dbReference type="GO" id="GO:0046872">
    <property type="term" value="F:metal ion binding"/>
    <property type="evidence" value="ECO:0007669"/>
    <property type="project" value="UniProtKB-KW"/>
</dbReference>
<dbReference type="PANTHER" id="PTHR19288">
    <property type="entry name" value="4-NITROPHENYLPHOSPHATASE-RELATED"/>
    <property type="match status" value="1"/>
</dbReference>
<keyword evidence="4" id="KW-0460">Magnesium</keyword>
<dbReference type="SUPFAM" id="SSF56784">
    <property type="entry name" value="HAD-like"/>
    <property type="match status" value="1"/>
</dbReference>
<reference evidence="6 7" key="1">
    <citation type="submission" date="2018-05" db="EMBL/GenBank/DDBJ databases">
        <title>Draft genome of Methanospirillum lacunae Ki8-1.</title>
        <authorList>
            <person name="Dueholm M.S."/>
            <person name="Nielsen P.H."/>
            <person name="Bakmann L.F."/>
            <person name="Otzen D.E."/>
        </authorList>
    </citation>
    <scope>NUCLEOTIDE SEQUENCE [LARGE SCALE GENOMIC DNA]</scope>
    <source>
        <strain evidence="6 7">Ki8-1</strain>
    </source>
</reference>
<dbReference type="Proteomes" id="UP000245657">
    <property type="component" value="Unassembled WGS sequence"/>
</dbReference>
<evidence type="ECO:0000256" key="1">
    <source>
        <dbReference type="ARBA" id="ARBA00001946"/>
    </source>
</evidence>
<evidence type="ECO:0000256" key="4">
    <source>
        <dbReference type="ARBA" id="ARBA00022842"/>
    </source>
</evidence>
<evidence type="ECO:0000313" key="7">
    <source>
        <dbReference type="Proteomes" id="UP000245657"/>
    </source>
</evidence>
<sequence>MSVHAVLLDIDGTLFTGMNPLPGAAETIGFLQNQNIPYRFISNGTRRSKKTVLEKLQSLNLPVWEDQIFTPAGAVIQYLLSRGISSCTLLSTDDLKNDFRKAGISLVHDAHVVIIADAGDAFTYQSINQVFRQVIGGADLIALEKDRYWMDHDGLSLGAGPFVDGLEYASGKTALLMGKPSLHFFSEALSSMDAEPGNTLMVGDDILTDIGGSMACGIKGVLVKTGKFNEEVLAKSLVKPSHIIKSIADLPELIREP</sequence>
<dbReference type="Gene3D" id="3.40.50.1000">
    <property type="entry name" value="HAD superfamily/HAD-like"/>
    <property type="match status" value="2"/>
</dbReference>
<name>A0A2V2N2K1_9EURY</name>
<comment type="cofactor">
    <cofactor evidence="1">
        <name>Mg(2+)</name>
        <dbReference type="ChEBI" id="CHEBI:18420"/>
    </cofactor>
</comment>
<dbReference type="Pfam" id="PF13242">
    <property type="entry name" value="Hydrolase_like"/>
    <property type="match status" value="1"/>
</dbReference>
<evidence type="ECO:0000313" key="6">
    <source>
        <dbReference type="EMBL" id="PWR71956.1"/>
    </source>
</evidence>
<dbReference type="InterPro" id="IPR023214">
    <property type="entry name" value="HAD_sf"/>
</dbReference>
<dbReference type="AlphaFoldDB" id="A0A2V2N2K1"/>
<proteinExistence type="inferred from homology"/>
<comment type="similarity">
    <text evidence="2">Belongs to the HAD-like hydrolase superfamily.</text>
</comment>
<dbReference type="RefSeq" id="WP_109968446.1">
    <property type="nucleotide sequence ID" value="NZ_CP176093.1"/>
</dbReference>
<dbReference type="EMBL" id="QGMY01000007">
    <property type="protein sequence ID" value="PWR71956.1"/>
    <property type="molecule type" value="Genomic_DNA"/>
</dbReference>
<dbReference type="GO" id="GO:0005737">
    <property type="term" value="C:cytoplasm"/>
    <property type="evidence" value="ECO:0007669"/>
    <property type="project" value="TreeGrafter"/>
</dbReference>
<evidence type="ECO:0000256" key="5">
    <source>
        <dbReference type="ARBA" id="ARBA00039666"/>
    </source>
</evidence>
<organism evidence="6 7">
    <name type="scientific">Methanospirillum lacunae</name>
    <dbReference type="NCBI Taxonomy" id="668570"/>
    <lineage>
        <taxon>Archaea</taxon>
        <taxon>Methanobacteriati</taxon>
        <taxon>Methanobacteriota</taxon>
        <taxon>Stenosarchaea group</taxon>
        <taxon>Methanomicrobia</taxon>
        <taxon>Methanomicrobiales</taxon>
        <taxon>Methanospirillaceae</taxon>
        <taxon>Methanospirillum</taxon>
    </lineage>
</organism>
<dbReference type="Pfam" id="PF13344">
    <property type="entry name" value="Hydrolase_6"/>
    <property type="match status" value="1"/>
</dbReference>